<evidence type="ECO:0000256" key="4">
    <source>
        <dbReference type="ARBA" id="ARBA00022679"/>
    </source>
</evidence>
<evidence type="ECO:0000256" key="14">
    <source>
        <dbReference type="ARBA" id="ARBA00047558"/>
    </source>
</evidence>
<dbReference type="InterPro" id="IPR000719">
    <property type="entry name" value="Prot_kinase_dom"/>
</dbReference>
<evidence type="ECO:0000256" key="16">
    <source>
        <dbReference type="SAM" id="Phobius"/>
    </source>
</evidence>
<evidence type="ECO:0000256" key="12">
    <source>
        <dbReference type="ARBA" id="ARBA00023157"/>
    </source>
</evidence>
<comment type="subcellular location">
    <subcellularLocation>
        <location evidence="1">Membrane</location>
        <topology evidence="1">Single-pass type I membrane protein</topology>
    </subcellularLocation>
</comment>
<feature type="signal peptide" evidence="17">
    <location>
        <begin position="1"/>
        <end position="24"/>
    </location>
</feature>
<evidence type="ECO:0000256" key="8">
    <source>
        <dbReference type="ARBA" id="ARBA00022777"/>
    </source>
</evidence>
<comment type="catalytic activity">
    <reaction evidence="14">
        <text>L-seryl-[protein] + ATP = O-phospho-L-seryl-[protein] + ADP + H(+)</text>
        <dbReference type="Rhea" id="RHEA:17989"/>
        <dbReference type="Rhea" id="RHEA-COMP:9863"/>
        <dbReference type="Rhea" id="RHEA-COMP:11604"/>
        <dbReference type="ChEBI" id="CHEBI:15378"/>
        <dbReference type="ChEBI" id="CHEBI:29999"/>
        <dbReference type="ChEBI" id="CHEBI:30616"/>
        <dbReference type="ChEBI" id="CHEBI:83421"/>
        <dbReference type="ChEBI" id="CHEBI:456216"/>
    </reaction>
</comment>
<keyword evidence="4" id="KW-0808">Transferase</keyword>
<keyword evidence="11 16" id="KW-0472">Membrane</keyword>
<evidence type="ECO:0000256" key="2">
    <source>
        <dbReference type="ARBA" id="ARBA00022527"/>
    </source>
</evidence>
<dbReference type="EMBL" id="JARPOI010000001">
    <property type="protein sequence ID" value="KAJ9189870.1"/>
    <property type="molecule type" value="Genomic_DNA"/>
</dbReference>
<evidence type="ECO:0000313" key="20">
    <source>
        <dbReference type="Proteomes" id="UP001174677"/>
    </source>
</evidence>
<evidence type="ECO:0000256" key="15">
    <source>
        <dbReference type="ARBA" id="ARBA00047951"/>
    </source>
</evidence>
<dbReference type="CDD" id="cd00054">
    <property type="entry name" value="EGF_CA"/>
    <property type="match status" value="1"/>
</dbReference>
<dbReference type="SMART" id="SM00179">
    <property type="entry name" value="EGF_CA"/>
    <property type="match status" value="1"/>
</dbReference>
<keyword evidence="13" id="KW-0325">Glycoprotein</keyword>
<dbReference type="InterPro" id="IPR049883">
    <property type="entry name" value="NOTCH1_EGF-like"/>
</dbReference>
<organism evidence="19 20">
    <name type="scientific">Hevea brasiliensis</name>
    <name type="common">Para rubber tree</name>
    <name type="synonym">Siphonia brasiliensis</name>
    <dbReference type="NCBI Taxonomy" id="3981"/>
    <lineage>
        <taxon>Eukaryota</taxon>
        <taxon>Viridiplantae</taxon>
        <taxon>Streptophyta</taxon>
        <taxon>Embryophyta</taxon>
        <taxon>Tracheophyta</taxon>
        <taxon>Spermatophyta</taxon>
        <taxon>Magnoliopsida</taxon>
        <taxon>eudicotyledons</taxon>
        <taxon>Gunneridae</taxon>
        <taxon>Pentapetalae</taxon>
        <taxon>rosids</taxon>
        <taxon>fabids</taxon>
        <taxon>Malpighiales</taxon>
        <taxon>Euphorbiaceae</taxon>
        <taxon>Crotonoideae</taxon>
        <taxon>Micrandreae</taxon>
        <taxon>Hevea</taxon>
    </lineage>
</organism>
<evidence type="ECO:0000256" key="6">
    <source>
        <dbReference type="ARBA" id="ARBA00022729"/>
    </source>
</evidence>
<dbReference type="Gene3D" id="1.10.510.10">
    <property type="entry name" value="Transferase(Phosphotransferase) domain 1"/>
    <property type="match status" value="1"/>
</dbReference>
<dbReference type="PROSITE" id="PS01187">
    <property type="entry name" value="EGF_CA"/>
    <property type="match status" value="1"/>
</dbReference>
<dbReference type="PROSITE" id="PS50011">
    <property type="entry name" value="PROTEIN_KINASE_DOM"/>
    <property type="match status" value="1"/>
</dbReference>
<dbReference type="PANTHER" id="PTHR27005:SF280">
    <property type="entry name" value="WALL-ASSOCIATED RECEPTOR KINASE-LIKE 8"/>
    <property type="match status" value="1"/>
</dbReference>
<dbReference type="InterPro" id="IPR045274">
    <property type="entry name" value="WAK-like"/>
</dbReference>
<dbReference type="Pfam" id="PF13947">
    <property type="entry name" value="GUB_WAK_bind"/>
    <property type="match status" value="1"/>
</dbReference>
<protein>
    <recommendedName>
        <fullName evidence="18">Protein kinase domain-containing protein</fullName>
    </recommendedName>
</protein>
<feature type="domain" description="Protein kinase" evidence="18">
    <location>
        <begin position="400"/>
        <end position="679"/>
    </location>
</feature>
<evidence type="ECO:0000256" key="7">
    <source>
        <dbReference type="ARBA" id="ARBA00022741"/>
    </source>
</evidence>
<dbReference type="PROSITE" id="PS00108">
    <property type="entry name" value="PROTEIN_KINASE_ST"/>
    <property type="match status" value="1"/>
</dbReference>
<evidence type="ECO:0000256" key="11">
    <source>
        <dbReference type="ARBA" id="ARBA00023136"/>
    </source>
</evidence>
<keyword evidence="3" id="KW-0245">EGF-like domain</keyword>
<evidence type="ECO:0000256" key="1">
    <source>
        <dbReference type="ARBA" id="ARBA00004479"/>
    </source>
</evidence>
<name>A0ABQ9ND52_HEVBR</name>
<gene>
    <name evidence="19" type="ORF">P3X46_001121</name>
</gene>
<dbReference type="InterPro" id="IPR018097">
    <property type="entry name" value="EGF_Ca-bd_CS"/>
</dbReference>
<keyword evidence="5 16" id="KW-0812">Transmembrane</keyword>
<keyword evidence="9" id="KW-0067">ATP-binding</keyword>
<dbReference type="Gene3D" id="3.30.200.20">
    <property type="entry name" value="Phosphorylase Kinase, domain 1"/>
    <property type="match status" value="1"/>
</dbReference>
<feature type="transmembrane region" description="Helical" evidence="16">
    <location>
        <begin position="324"/>
        <end position="346"/>
    </location>
</feature>
<sequence>MSVKLVCEASFSFALLLTIQLAIAKLPIAKPNCTDRCGNINIPYPFGMGKKECYLNEWFEIECNKSVNGHPRALLSRIKMEVFNIDASGRVTVKSPIISSNCSGRETDLPFNLTGSPFFISDYNVFIAVGCNTRALMTDSPLQRFGCESTCLSQKDVDWRKILPNLIEEDSRSNYWVTDYYCKGTDCCQMSIPSSLQVFNPSLQAIDVNQSTDGCKLAFLAGSLWHSWIEKDPKVNFPMVLEWMVNLNRTESLWNGDYSETIDCHTFINEALFRCYCNHGYEGNPYIRCTDIDECKDQKHSRCHGITKCVNTSGSYKCVPDLKWIILLCIGGVIGTLVIGFGTRTLGKCMKKRRNIELKKKFFKRNGGLLLQQQLTSCDGSVQKTKIFTSKELEKATDHFNDNRILGQGGQGTVYKGMLADGRIVAVKMSKLVDEENLQEFINEVVILSQINHRNVVRLLGCCLETEVPLLVYEFIPNGSLFHYLHYQNEESSLPWEMRVRIASEIAGALAYLHSAASIPVYHRDIKSTNILLDEKHRAKVSDFGTSRSIAIDQTHLTTHVHGTFGYLDPEYFQSSQFTDKSDVYSFGVVLVELLSGKKPICSSSSQETMSLATHFMLLMEESKLFDIVDIRIMEDCHEQEIVAVANVALRCLNLNGKKRPSMKEVAIELERIRVSPSYKLNVQQKTKETENTKEAAEIIMLGMDDVTTSVACDFSSVEAVTIDIFEPLIANRTW</sequence>
<keyword evidence="12" id="KW-1015">Disulfide bond</keyword>
<evidence type="ECO:0000256" key="10">
    <source>
        <dbReference type="ARBA" id="ARBA00022989"/>
    </source>
</evidence>
<dbReference type="InterPro" id="IPR013695">
    <property type="entry name" value="WAK"/>
</dbReference>
<dbReference type="CDD" id="cd14066">
    <property type="entry name" value="STKc_IRAK"/>
    <property type="match status" value="1"/>
</dbReference>
<accession>A0ABQ9ND52</accession>
<evidence type="ECO:0000256" key="17">
    <source>
        <dbReference type="SAM" id="SignalP"/>
    </source>
</evidence>
<comment type="catalytic activity">
    <reaction evidence="15">
        <text>L-threonyl-[protein] + ATP = O-phospho-L-threonyl-[protein] + ADP + H(+)</text>
        <dbReference type="Rhea" id="RHEA:46608"/>
        <dbReference type="Rhea" id="RHEA-COMP:11060"/>
        <dbReference type="Rhea" id="RHEA-COMP:11605"/>
        <dbReference type="ChEBI" id="CHEBI:15378"/>
        <dbReference type="ChEBI" id="CHEBI:30013"/>
        <dbReference type="ChEBI" id="CHEBI:30616"/>
        <dbReference type="ChEBI" id="CHEBI:61977"/>
        <dbReference type="ChEBI" id="CHEBI:456216"/>
    </reaction>
</comment>
<dbReference type="InterPro" id="IPR001881">
    <property type="entry name" value="EGF-like_Ca-bd_dom"/>
</dbReference>
<dbReference type="InterPro" id="IPR008271">
    <property type="entry name" value="Ser/Thr_kinase_AS"/>
</dbReference>
<dbReference type="Proteomes" id="UP001174677">
    <property type="component" value="Chromosome 1"/>
</dbReference>
<evidence type="ECO:0000256" key="5">
    <source>
        <dbReference type="ARBA" id="ARBA00022692"/>
    </source>
</evidence>
<reference evidence="19" key="1">
    <citation type="journal article" date="2023" name="Plant Biotechnol. J.">
        <title>Chromosome-level wild Hevea brasiliensis genome provides new tools for genomic-assisted breeding and valuable loci to elevate rubber yield.</title>
        <authorList>
            <person name="Cheng H."/>
            <person name="Song X."/>
            <person name="Hu Y."/>
            <person name="Wu T."/>
            <person name="Yang Q."/>
            <person name="An Z."/>
            <person name="Feng S."/>
            <person name="Deng Z."/>
            <person name="Wu W."/>
            <person name="Zeng X."/>
            <person name="Tu M."/>
            <person name="Wang X."/>
            <person name="Huang H."/>
        </authorList>
    </citation>
    <scope>NUCLEOTIDE SEQUENCE</scope>
    <source>
        <strain evidence="19">MT/VB/25A 57/8</strain>
    </source>
</reference>
<dbReference type="InterPro" id="IPR011009">
    <property type="entry name" value="Kinase-like_dom_sf"/>
</dbReference>
<evidence type="ECO:0000256" key="9">
    <source>
        <dbReference type="ARBA" id="ARBA00022840"/>
    </source>
</evidence>
<comment type="caution">
    <text evidence="19">The sequence shown here is derived from an EMBL/GenBank/DDBJ whole genome shotgun (WGS) entry which is preliminary data.</text>
</comment>
<dbReference type="InterPro" id="IPR025287">
    <property type="entry name" value="WAK_GUB"/>
</dbReference>
<dbReference type="Pfam" id="PF07645">
    <property type="entry name" value="EGF_CA"/>
    <property type="match status" value="1"/>
</dbReference>
<keyword evidence="20" id="KW-1185">Reference proteome</keyword>
<evidence type="ECO:0000256" key="13">
    <source>
        <dbReference type="ARBA" id="ARBA00023180"/>
    </source>
</evidence>
<dbReference type="Gene3D" id="2.10.25.10">
    <property type="entry name" value="Laminin"/>
    <property type="match status" value="1"/>
</dbReference>
<keyword evidence="10 16" id="KW-1133">Transmembrane helix</keyword>
<keyword evidence="7" id="KW-0547">Nucleotide-binding</keyword>
<keyword evidence="2" id="KW-0723">Serine/threonine-protein kinase</keyword>
<evidence type="ECO:0000259" key="18">
    <source>
        <dbReference type="PROSITE" id="PS50011"/>
    </source>
</evidence>
<dbReference type="SMART" id="SM00220">
    <property type="entry name" value="S_TKc"/>
    <property type="match status" value="1"/>
</dbReference>
<dbReference type="Pfam" id="PF08488">
    <property type="entry name" value="WAK"/>
    <property type="match status" value="1"/>
</dbReference>
<feature type="chain" id="PRO_5046739670" description="Protein kinase domain-containing protein" evidence="17">
    <location>
        <begin position="25"/>
        <end position="735"/>
    </location>
</feature>
<keyword evidence="8" id="KW-0418">Kinase</keyword>
<dbReference type="PANTHER" id="PTHR27005">
    <property type="entry name" value="WALL-ASSOCIATED RECEPTOR KINASE-LIKE 21"/>
    <property type="match status" value="1"/>
</dbReference>
<proteinExistence type="predicted"/>
<keyword evidence="6 17" id="KW-0732">Signal</keyword>
<evidence type="ECO:0000313" key="19">
    <source>
        <dbReference type="EMBL" id="KAJ9189870.1"/>
    </source>
</evidence>
<evidence type="ECO:0000256" key="3">
    <source>
        <dbReference type="ARBA" id="ARBA00022536"/>
    </source>
</evidence>
<dbReference type="SUPFAM" id="SSF56112">
    <property type="entry name" value="Protein kinase-like (PK-like)"/>
    <property type="match status" value="1"/>
</dbReference>
<dbReference type="Pfam" id="PF00069">
    <property type="entry name" value="Pkinase"/>
    <property type="match status" value="1"/>
</dbReference>